<gene>
    <name evidence="2" type="ORF">GPM918_LOCUS43068</name>
    <name evidence="3" type="ORF">SRO942_LOCUS44463</name>
</gene>
<name>A0A816BIA8_9BILA</name>
<evidence type="ECO:0000313" key="2">
    <source>
        <dbReference type="EMBL" id="CAF1610776.1"/>
    </source>
</evidence>
<accession>A0A816BIA8</accession>
<dbReference type="AlphaFoldDB" id="A0A816BIA8"/>
<dbReference type="EMBL" id="CAJNOQ010037996">
    <property type="protein sequence ID" value="CAF1610776.1"/>
    <property type="molecule type" value="Genomic_DNA"/>
</dbReference>
<evidence type="ECO:0000313" key="4">
    <source>
        <dbReference type="Proteomes" id="UP000663829"/>
    </source>
</evidence>
<feature type="non-terminal residue" evidence="2">
    <location>
        <position position="1"/>
    </location>
</feature>
<feature type="compositionally biased region" description="Polar residues" evidence="1">
    <location>
        <begin position="30"/>
        <end position="42"/>
    </location>
</feature>
<proteinExistence type="predicted"/>
<evidence type="ECO:0000256" key="1">
    <source>
        <dbReference type="SAM" id="MobiDB-lite"/>
    </source>
</evidence>
<dbReference type="Proteomes" id="UP000663829">
    <property type="component" value="Unassembled WGS sequence"/>
</dbReference>
<organism evidence="2 4">
    <name type="scientific">Didymodactylos carnosus</name>
    <dbReference type="NCBI Taxonomy" id="1234261"/>
    <lineage>
        <taxon>Eukaryota</taxon>
        <taxon>Metazoa</taxon>
        <taxon>Spiralia</taxon>
        <taxon>Gnathifera</taxon>
        <taxon>Rotifera</taxon>
        <taxon>Eurotatoria</taxon>
        <taxon>Bdelloidea</taxon>
        <taxon>Philodinida</taxon>
        <taxon>Philodinidae</taxon>
        <taxon>Didymodactylos</taxon>
    </lineage>
</organism>
<feature type="region of interest" description="Disordered" evidence="1">
    <location>
        <begin position="1"/>
        <end position="42"/>
    </location>
</feature>
<evidence type="ECO:0000313" key="3">
    <source>
        <dbReference type="EMBL" id="CAF4493636.1"/>
    </source>
</evidence>
<comment type="caution">
    <text evidence="2">The sequence shown here is derived from an EMBL/GenBank/DDBJ whole genome shotgun (WGS) entry which is preliminary data.</text>
</comment>
<protein>
    <submittedName>
        <fullName evidence="2">Uncharacterized protein</fullName>
    </submittedName>
</protein>
<dbReference type="Proteomes" id="UP000681722">
    <property type="component" value="Unassembled WGS sequence"/>
</dbReference>
<keyword evidence="4" id="KW-1185">Reference proteome</keyword>
<sequence>KSLKSDHYSSSEDDQRYVVDDQTHQDNLKDPSSSLEGRSDVSPTFVQTAPVLIQPTMNNTSMHMVSAIPVGTVLKLQETSTTSNDQTPLLVAVRPVGKHRRVPRDSKLMTQFYHQATAPSSILIDRQLYNITNREQESTVH</sequence>
<dbReference type="EMBL" id="CAJOBC010104750">
    <property type="protein sequence ID" value="CAF4493636.1"/>
    <property type="molecule type" value="Genomic_DNA"/>
</dbReference>
<feature type="compositionally biased region" description="Basic and acidic residues" evidence="1">
    <location>
        <begin position="1"/>
        <end position="29"/>
    </location>
</feature>
<reference evidence="2" key="1">
    <citation type="submission" date="2021-02" db="EMBL/GenBank/DDBJ databases">
        <authorList>
            <person name="Nowell W R."/>
        </authorList>
    </citation>
    <scope>NUCLEOTIDE SEQUENCE</scope>
</reference>